<dbReference type="Pfam" id="PF15931">
    <property type="entry name" value="DUF4747"/>
    <property type="match status" value="1"/>
</dbReference>
<evidence type="ECO:0000256" key="1">
    <source>
        <dbReference type="SAM" id="MobiDB-lite"/>
    </source>
</evidence>
<sequence>MPTIRFARLRFEKKLSHYTDERDAIKRRKELLLNVIDYHTNVNSLLMGTESQEKINLGEWYFGDVDSEESNVISARIGKAKDDTQTLPDEDVEGFVKRDTEDADVAFFIIDLKNSVMAYEYNTKIGKKAPYRILRDAFNSYYDGEEEIRVSPLVDKQEVRNEISSLSFISEIKFSNLQPTNPDHTPRSKPMDDFLQESKINRLHFRGVSDQRKNNPEGISLEGSPLLDGGLSLAEEGYGSATVEGKIPSGETKKVKTGEIPIESSAELGDSDTANRKRLLEEIRDALDELDD</sequence>
<evidence type="ECO:0000313" key="3">
    <source>
        <dbReference type="Proteomes" id="UP001596445"/>
    </source>
</evidence>
<reference evidence="2 3" key="1">
    <citation type="journal article" date="2019" name="Int. J. Syst. Evol. Microbiol.">
        <title>The Global Catalogue of Microorganisms (GCM) 10K type strain sequencing project: providing services to taxonomists for standard genome sequencing and annotation.</title>
        <authorList>
            <consortium name="The Broad Institute Genomics Platform"/>
            <consortium name="The Broad Institute Genome Sequencing Center for Infectious Disease"/>
            <person name="Wu L."/>
            <person name="Ma J."/>
        </authorList>
    </citation>
    <scope>NUCLEOTIDE SEQUENCE [LARGE SCALE GENOMIC DNA]</scope>
    <source>
        <strain evidence="2 3">JCM 30072</strain>
    </source>
</reference>
<dbReference type="InterPro" id="IPR031832">
    <property type="entry name" value="DUF4747"/>
</dbReference>
<dbReference type="EMBL" id="JBHSZI010000001">
    <property type="protein sequence ID" value="MFC7057981.1"/>
    <property type="molecule type" value="Genomic_DNA"/>
</dbReference>
<accession>A0ABD5VXT8</accession>
<dbReference type="GeneID" id="76629930"/>
<name>A0ABD5VXT8_9EURY</name>
<organism evidence="2 3">
    <name type="scientific">Halovenus salina</name>
    <dbReference type="NCBI Taxonomy" id="1510225"/>
    <lineage>
        <taxon>Archaea</taxon>
        <taxon>Methanobacteriati</taxon>
        <taxon>Methanobacteriota</taxon>
        <taxon>Stenosarchaea group</taxon>
        <taxon>Halobacteria</taxon>
        <taxon>Halobacteriales</taxon>
        <taxon>Haloarculaceae</taxon>
        <taxon>Halovenus</taxon>
    </lineage>
</organism>
<gene>
    <name evidence="2" type="ORF">ACFQQG_07105</name>
</gene>
<dbReference type="AlphaFoldDB" id="A0ABD5VXT8"/>
<feature type="region of interest" description="Disordered" evidence="1">
    <location>
        <begin position="241"/>
        <end position="275"/>
    </location>
</feature>
<protein>
    <submittedName>
        <fullName evidence="2">Uncharacterized protein</fullName>
    </submittedName>
</protein>
<dbReference type="RefSeq" id="WP_267163788.1">
    <property type="nucleotide sequence ID" value="NZ_CP112972.1"/>
</dbReference>
<comment type="caution">
    <text evidence="2">The sequence shown here is derived from an EMBL/GenBank/DDBJ whole genome shotgun (WGS) entry which is preliminary data.</text>
</comment>
<dbReference type="Proteomes" id="UP001596445">
    <property type="component" value="Unassembled WGS sequence"/>
</dbReference>
<evidence type="ECO:0000313" key="2">
    <source>
        <dbReference type="EMBL" id="MFC7057981.1"/>
    </source>
</evidence>
<proteinExistence type="predicted"/>
<keyword evidence="3" id="KW-1185">Reference proteome</keyword>